<reference evidence="2" key="2">
    <citation type="submission" date="2020-09" db="EMBL/GenBank/DDBJ databases">
        <authorList>
            <person name="Sun Q."/>
            <person name="Zhou Y."/>
        </authorList>
    </citation>
    <scope>NUCLEOTIDE SEQUENCE</scope>
    <source>
        <strain evidence="2">CGMCC 4.7312</strain>
    </source>
</reference>
<reference evidence="2" key="1">
    <citation type="journal article" date="2014" name="Int. J. Syst. Evol. Microbiol.">
        <title>Complete genome sequence of Corynebacterium casei LMG S-19264T (=DSM 44701T), isolated from a smear-ripened cheese.</title>
        <authorList>
            <consortium name="US DOE Joint Genome Institute (JGI-PGF)"/>
            <person name="Walter F."/>
            <person name="Albersmeier A."/>
            <person name="Kalinowski J."/>
            <person name="Ruckert C."/>
        </authorList>
    </citation>
    <scope>NUCLEOTIDE SEQUENCE</scope>
    <source>
        <strain evidence="2">CGMCC 4.7312</strain>
    </source>
</reference>
<evidence type="ECO:0000313" key="3">
    <source>
        <dbReference type="Proteomes" id="UP000608890"/>
    </source>
</evidence>
<proteinExistence type="predicted"/>
<keyword evidence="3" id="KW-1185">Reference proteome</keyword>
<organism evidence="2 3">
    <name type="scientific">Micromonospora sonchi</name>
    <dbReference type="NCBI Taxonomy" id="1763543"/>
    <lineage>
        <taxon>Bacteria</taxon>
        <taxon>Bacillati</taxon>
        <taxon>Actinomycetota</taxon>
        <taxon>Actinomycetes</taxon>
        <taxon>Micromonosporales</taxon>
        <taxon>Micromonosporaceae</taxon>
        <taxon>Micromonospora</taxon>
    </lineage>
</organism>
<gene>
    <name evidence="2" type="ORF">GCM10011608_11490</name>
</gene>
<evidence type="ECO:0000256" key="1">
    <source>
        <dbReference type="SAM" id="MobiDB-lite"/>
    </source>
</evidence>
<feature type="compositionally biased region" description="Polar residues" evidence="1">
    <location>
        <begin position="31"/>
        <end position="53"/>
    </location>
</feature>
<name>A0A917TM37_9ACTN</name>
<sequence>MPAIETPFTGRDFVSASTATIRTIVVPDPNIASTASESAPSRSAGSVHVTTAVDTAEGQPPTCSGP</sequence>
<dbReference type="EMBL" id="BMNB01000004">
    <property type="protein sequence ID" value="GGM28416.1"/>
    <property type="molecule type" value="Genomic_DNA"/>
</dbReference>
<evidence type="ECO:0000313" key="2">
    <source>
        <dbReference type="EMBL" id="GGM28416.1"/>
    </source>
</evidence>
<comment type="caution">
    <text evidence="2">The sequence shown here is derived from an EMBL/GenBank/DDBJ whole genome shotgun (WGS) entry which is preliminary data.</text>
</comment>
<accession>A0A917TM37</accession>
<feature type="region of interest" description="Disordered" evidence="1">
    <location>
        <begin position="30"/>
        <end position="66"/>
    </location>
</feature>
<dbReference type="Proteomes" id="UP000608890">
    <property type="component" value="Unassembled WGS sequence"/>
</dbReference>
<dbReference type="AlphaFoldDB" id="A0A917TM37"/>
<protein>
    <submittedName>
        <fullName evidence="2">Uncharacterized protein</fullName>
    </submittedName>
</protein>